<name>A0A0P1AY53_PLAHL</name>
<dbReference type="EMBL" id="CCYD01002047">
    <property type="protein sequence ID" value="CEG46489.1"/>
    <property type="molecule type" value="Genomic_DNA"/>
</dbReference>
<accession>A0A0P1AY53</accession>
<reference evidence="2" key="1">
    <citation type="submission" date="2014-09" db="EMBL/GenBank/DDBJ databases">
        <authorList>
            <person name="Sharma Rahul"/>
            <person name="Thines Marco"/>
        </authorList>
    </citation>
    <scope>NUCLEOTIDE SEQUENCE [LARGE SCALE GENOMIC DNA]</scope>
</reference>
<keyword evidence="2" id="KW-1185">Reference proteome</keyword>
<sequence length="125" mass="13631">MEDSFGGVKSCFILFLNLGDVIRDLLSWSVDLIQETEERGFLAAVADLQILGSSKFIASFLKVIFKAETAPVEASQGDYMLRPSAPSLTRASGVQAQMEKPRSNIFTDTYDFPDVALCAGTETLV</sequence>
<dbReference type="AlphaFoldDB" id="A0A0P1AY53"/>
<evidence type="ECO:0000313" key="2">
    <source>
        <dbReference type="Proteomes" id="UP000054928"/>
    </source>
</evidence>
<protein>
    <submittedName>
        <fullName evidence="1">Uncharacterized protein</fullName>
    </submittedName>
</protein>
<dbReference type="RefSeq" id="XP_024582858.1">
    <property type="nucleotide sequence ID" value="XM_024717351.1"/>
</dbReference>
<dbReference type="Proteomes" id="UP000054928">
    <property type="component" value="Unassembled WGS sequence"/>
</dbReference>
<organism evidence="1 2">
    <name type="scientific">Plasmopara halstedii</name>
    <name type="common">Downy mildew of sunflower</name>
    <dbReference type="NCBI Taxonomy" id="4781"/>
    <lineage>
        <taxon>Eukaryota</taxon>
        <taxon>Sar</taxon>
        <taxon>Stramenopiles</taxon>
        <taxon>Oomycota</taxon>
        <taxon>Peronosporomycetes</taxon>
        <taxon>Peronosporales</taxon>
        <taxon>Peronosporaceae</taxon>
        <taxon>Plasmopara</taxon>
    </lineage>
</organism>
<dbReference type="GeneID" id="36397944"/>
<evidence type="ECO:0000313" key="1">
    <source>
        <dbReference type="EMBL" id="CEG46489.1"/>
    </source>
</evidence>
<proteinExistence type="predicted"/>